<organism evidence="7 8">
    <name type="scientific">Parapedobacter deserti</name>
    <dbReference type="NCBI Taxonomy" id="1912957"/>
    <lineage>
        <taxon>Bacteria</taxon>
        <taxon>Pseudomonadati</taxon>
        <taxon>Bacteroidota</taxon>
        <taxon>Sphingobacteriia</taxon>
        <taxon>Sphingobacteriales</taxon>
        <taxon>Sphingobacteriaceae</taxon>
        <taxon>Parapedobacter</taxon>
    </lineage>
</organism>
<keyword evidence="2" id="KW-0805">Transcription regulation</keyword>
<dbReference type="RefSeq" id="WP_379020526.1">
    <property type="nucleotide sequence ID" value="NZ_JBHRTA010000016.1"/>
</dbReference>
<dbReference type="Pfam" id="PF04542">
    <property type="entry name" value="Sigma70_r2"/>
    <property type="match status" value="1"/>
</dbReference>
<evidence type="ECO:0000313" key="8">
    <source>
        <dbReference type="Proteomes" id="UP001595526"/>
    </source>
</evidence>
<evidence type="ECO:0000259" key="5">
    <source>
        <dbReference type="Pfam" id="PF04542"/>
    </source>
</evidence>
<evidence type="ECO:0000313" key="7">
    <source>
        <dbReference type="EMBL" id="MFC3197130.1"/>
    </source>
</evidence>
<dbReference type="InterPro" id="IPR013325">
    <property type="entry name" value="RNA_pol_sigma_r2"/>
</dbReference>
<dbReference type="PANTHER" id="PTHR43133:SF46">
    <property type="entry name" value="RNA POLYMERASE SIGMA-70 FACTOR ECF SUBFAMILY"/>
    <property type="match status" value="1"/>
</dbReference>
<keyword evidence="8" id="KW-1185">Reference proteome</keyword>
<dbReference type="Pfam" id="PF08281">
    <property type="entry name" value="Sigma70_r4_2"/>
    <property type="match status" value="1"/>
</dbReference>
<dbReference type="PANTHER" id="PTHR43133">
    <property type="entry name" value="RNA POLYMERASE ECF-TYPE SIGMA FACTO"/>
    <property type="match status" value="1"/>
</dbReference>
<dbReference type="SUPFAM" id="SSF88659">
    <property type="entry name" value="Sigma3 and sigma4 domains of RNA polymerase sigma factors"/>
    <property type="match status" value="1"/>
</dbReference>
<dbReference type="Gene3D" id="1.10.10.10">
    <property type="entry name" value="Winged helix-like DNA-binding domain superfamily/Winged helix DNA-binding domain"/>
    <property type="match status" value="1"/>
</dbReference>
<evidence type="ECO:0000256" key="2">
    <source>
        <dbReference type="ARBA" id="ARBA00023015"/>
    </source>
</evidence>
<dbReference type="NCBIfam" id="TIGR02937">
    <property type="entry name" value="sigma70-ECF"/>
    <property type="match status" value="1"/>
</dbReference>
<comment type="similarity">
    <text evidence="1">Belongs to the sigma-70 factor family. ECF subfamily.</text>
</comment>
<dbReference type="InterPro" id="IPR013324">
    <property type="entry name" value="RNA_pol_sigma_r3/r4-like"/>
</dbReference>
<feature type="domain" description="RNA polymerase sigma factor 70 region 4 type 2" evidence="6">
    <location>
        <begin position="134"/>
        <end position="182"/>
    </location>
</feature>
<accession>A0ABV7JGB4</accession>
<name>A0ABV7JGB4_9SPHI</name>
<dbReference type="InterPro" id="IPR014327">
    <property type="entry name" value="RNA_pol_sigma70_bacteroid"/>
</dbReference>
<dbReference type="Proteomes" id="UP001595526">
    <property type="component" value="Unassembled WGS sequence"/>
</dbReference>
<proteinExistence type="inferred from homology"/>
<dbReference type="InterPro" id="IPR039425">
    <property type="entry name" value="RNA_pol_sigma-70-like"/>
</dbReference>
<reference evidence="8" key="1">
    <citation type="journal article" date="2019" name="Int. J. Syst. Evol. Microbiol.">
        <title>The Global Catalogue of Microorganisms (GCM) 10K type strain sequencing project: providing services to taxonomists for standard genome sequencing and annotation.</title>
        <authorList>
            <consortium name="The Broad Institute Genomics Platform"/>
            <consortium name="The Broad Institute Genome Sequencing Center for Infectious Disease"/>
            <person name="Wu L."/>
            <person name="Ma J."/>
        </authorList>
    </citation>
    <scope>NUCLEOTIDE SEQUENCE [LARGE SCALE GENOMIC DNA]</scope>
    <source>
        <strain evidence="8">KCTC 52416</strain>
    </source>
</reference>
<gene>
    <name evidence="7" type="ORF">ACFOET_05870</name>
</gene>
<dbReference type="EMBL" id="JBHRTA010000016">
    <property type="protein sequence ID" value="MFC3197130.1"/>
    <property type="molecule type" value="Genomic_DNA"/>
</dbReference>
<dbReference type="InterPro" id="IPR013249">
    <property type="entry name" value="RNA_pol_sigma70_r4_t2"/>
</dbReference>
<evidence type="ECO:0000256" key="1">
    <source>
        <dbReference type="ARBA" id="ARBA00010641"/>
    </source>
</evidence>
<keyword evidence="4" id="KW-0804">Transcription</keyword>
<dbReference type="Gene3D" id="1.10.1740.10">
    <property type="match status" value="1"/>
</dbReference>
<protein>
    <submittedName>
        <fullName evidence="7">RNA polymerase sigma-70 factor</fullName>
    </submittedName>
</protein>
<dbReference type="InterPro" id="IPR036388">
    <property type="entry name" value="WH-like_DNA-bd_sf"/>
</dbReference>
<sequence>MATSNGSGMDGDQLKGKSTKPCVGDDSLRLQFNAIFHTYEQPLFRLAANLCKDEDMARDIVHDVFLKLWEIRQQLHQIESIEAFLYTLTRNKIMDYLRKVASDARLKQAIWESMQEVLHADSNTMEAKEFRDILNGAIDQLPAQRKAVYLLRDAGYNYNEISDRLNISRHTVKNQVSAALKTIRKAIGNFFN</sequence>
<evidence type="ECO:0000259" key="6">
    <source>
        <dbReference type="Pfam" id="PF08281"/>
    </source>
</evidence>
<feature type="domain" description="RNA polymerase sigma-70 region 2" evidence="5">
    <location>
        <begin position="36"/>
        <end position="99"/>
    </location>
</feature>
<keyword evidence="3" id="KW-0731">Sigma factor</keyword>
<evidence type="ECO:0000256" key="3">
    <source>
        <dbReference type="ARBA" id="ARBA00023082"/>
    </source>
</evidence>
<evidence type="ECO:0000256" key="4">
    <source>
        <dbReference type="ARBA" id="ARBA00023163"/>
    </source>
</evidence>
<dbReference type="SUPFAM" id="SSF88946">
    <property type="entry name" value="Sigma2 domain of RNA polymerase sigma factors"/>
    <property type="match status" value="1"/>
</dbReference>
<dbReference type="NCBIfam" id="TIGR02985">
    <property type="entry name" value="Sig70_bacteroi1"/>
    <property type="match status" value="1"/>
</dbReference>
<comment type="caution">
    <text evidence="7">The sequence shown here is derived from an EMBL/GenBank/DDBJ whole genome shotgun (WGS) entry which is preliminary data.</text>
</comment>
<dbReference type="InterPro" id="IPR007627">
    <property type="entry name" value="RNA_pol_sigma70_r2"/>
</dbReference>
<dbReference type="InterPro" id="IPR014284">
    <property type="entry name" value="RNA_pol_sigma-70_dom"/>
</dbReference>
<dbReference type="CDD" id="cd06171">
    <property type="entry name" value="Sigma70_r4"/>
    <property type="match status" value="1"/>
</dbReference>